<dbReference type="EMBL" id="BLAG01000015">
    <property type="protein sequence ID" value="GES32622.1"/>
    <property type="molecule type" value="Genomic_DNA"/>
</dbReference>
<reference evidence="1 2" key="1">
    <citation type="submission" date="2019-10" db="EMBL/GenBank/DDBJ databases">
        <title>Whole genome shotgun sequence of Streptomyces angustmyceticus NBRC 3934.</title>
        <authorList>
            <person name="Hosoyama A."/>
            <person name="Ichikawa N."/>
            <person name="Kimura A."/>
            <person name="Kitahashi Y."/>
            <person name="Komaki H."/>
            <person name="Uohara A."/>
        </authorList>
    </citation>
    <scope>NUCLEOTIDE SEQUENCE [LARGE SCALE GENOMIC DNA]</scope>
    <source>
        <strain evidence="1 2">NBRC 3934</strain>
    </source>
</reference>
<evidence type="ECO:0000313" key="1">
    <source>
        <dbReference type="EMBL" id="GES32622.1"/>
    </source>
</evidence>
<organism evidence="1 2">
    <name type="scientific">Streptomyces angustmyceticus</name>
    <dbReference type="NCBI Taxonomy" id="285578"/>
    <lineage>
        <taxon>Bacteria</taxon>
        <taxon>Bacillati</taxon>
        <taxon>Actinomycetota</taxon>
        <taxon>Actinomycetes</taxon>
        <taxon>Kitasatosporales</taxon>
        <taxon>Streptomycetaceae</taxon>
        <taxon>Streptomyces</taxon>
    </lineage>
</organism>
<proteinExistence type="predicted"/>
<protein>
    <submittedName>
        <fullName evidence="1">Uncharacterized protein</fullName>
    </submittedName>
</protein>
<dbReference type="AlphaFoldDB" id="A0A5J4LKT2"/>
<gene>
    <name evidence="1" type="ORF">San01_51090</name>
</gene>
<evidence type="ECO:0000313" key="2">
    <source>
        <dbReference type="Proteomes" id="UP000325598"/>
    </source>
</evidence>
<dbReference type="Proteomes" id="UP000325598">
    <property type="component" value="Unassembled WGS sequence"/>
</dbReference>
<keyword evidence="2" id="KW-1185">Reference proteome</keyword>
<comment type="caution">
    <text evidence="1">The sequence shown here is derived from an EMBL/GenBank/DDBJ whole genome shotgun (WGS) entry which is preliminary data.</text>
</comment>
<name>A0A5J4LKT2_9ACTN</name>
<accession>A0A5J4LKT2</accession>
<sequence length="94" mass="10252">MHLACIARALRVGRMSVLSAVPVPSLCVDRCRMSLLPGHGGADPFCRVSRYTGPSRRGFYGLVFRLRPAGPFRMPKASFRPRSGAYGGMSLPGW</sequence>